<evidence type="ECO:0000313" key="4">
    <source>
        <dbReference type="EMBL" id="KAF9623508.1"/>
    </source>
</evidence>
<dbReference type="Pfam" id="PF22966">
    <property type="entry name" value="INTS7_C_plants"/>
    <property type="match status" value="1"/>
</dbReference>
<dbReference type="PANTHER" id="PTHR13322:SF2">
    <property type="entry name" value="INTEGRATOR COMPLEX SUBUNIT 7"/>
    <property type="match status" value="1"/>
</dbReference>
<dbReference type="Proteomes" id="UP000631114">
    <property type="component" value="Unassembled WGS sequence"/>
</dbReference>
<feature type="domain" description="Integrator complex subunit 7 N-terminal" evidence="3">
    <location>
        <begin position="66"/>
        <end position="476"/>
    </location>
</feature>
<keyword evidence="5" id="KW-1185">Reference proteome</keyword>
<comment type="similarity">
    <text evidence="1">Belongs to the Integrator subunit 7 family.</text>
</comment>
<accession>A0A835IUQ0</accession>
<evidence type="ECO:0000313" key="5">
    <source>
        <dbReference type="Proteomes" id="UP000631114"/>
    </source>
</evidence>
<dbReference type="EMBL" id="JADFTS010000001">
    <property type="protein sequence ID" value="KAF9623508.1"/>
    <property type="molecule type" value="Genomic_DNA"/>
</dbReference>
<dbReference type="InterPro" id="IPR033060">
    <property type="entry name" value="INTS7"/>
</dbReference>
<evidence type="ECO:0000256" key="1">
    <source>
        <dbReference type="ARBA" id="ARBA00008565"/>
    </source>
</evidence>
<evidence type="ECO:0000259" key="2">
    <source>
        <dbReference type="Pfam" id="PF22966"/>
    </source>
</evidence>
<dbReference type="PANTHER" id="PTHR13322">
    <property type="entry name" value="C1ORF73 PROTEIN"/>
    <property type="match status" value="1"/>
</dbReference>
<dbReference type="InterPro" id="IPR055195">
    <property type="entry name" value="INTS7_C_plant"/>
</dbReference>
<comment type="caution">
    <text evidence="4">The sequence shown here is derived from an EMBL/GenBank/DDBJ whole genome shotgun (WGS) entry which is preliminary data.</text>
</comment>
<evidence type="ECO:0008006" key="6">
    <source>
        <dbReference type="Google" id="ProtNLM"/>
    </source>
</evidence>
<dbReference type="OrthoDB" id="1921953at2759"/>
<dbReference type="InterPro" id="IPR016024">
    <property type="entry name" value="ARM-type_fold"/>
</dbReference>
<name>A0A835IUQ0_9MAGN</name>
<gene>
    <name evidence="4" type="ORF">IFM89_003124</name>
</gene>
<dbReference type="SUPFAM" id="SSF48371">
    <property type="entry name" value="ARM repeat"/>
    <property type="match status" value="1"/>
</dbReference>
<reference evidence="4 5" key="1">
    <citation type="submission" date="2020-10" db="EMBL/GenBank/DDBJ databases">
        <title>The Coptis chinensis genome and diversification of protoberbering-type alkaloids.</title>
        <authorList>
            <person name="Wang B."/>
            <person name="Shu S."/>
            <person name="Song C."/>
            <person name="Liu Y."/>
        </authorList>
    </citation>
    <scope>NUCLEOTIDE SEQUENCE [LARGE SCALE GENOMIC DNA]</scope>
    <source>
        <strain evidence="4">HL-2020</strain>
        <tissue evidence="4">Leaf</tissue>
    </source>
</reference>
<dbReference type="InterPro" id="IPR056516">
    <property type="entry name" value="INTS7_N"/>
</dbReference>
<evidence type="ECO:0000259" key="3">
    <source>
        <dbReference type="Pfam" id="PF24436"/>
    </source>
</evidence>
<organism evidence="4 5">
    <name type="scientific">Coptis chinensis</name>
    <dbReference type="NCBI Taxonomy" id="261450"/>
    <lineage>
        <taxon>Eukaryota</taxon>
        <taxon>Viridiplantae</taxon>
        <taxon>Streptophyta</taxon>
        <taxon>Embryophyta</taxon>
        <taxon>Tracheophyta</taxon>
        <taxon>Spermatophyta</taxon>
        <taxon>Magnoliopsida</taxon>
        <taxon>Ranunculales</taxon>
        <taxon>Ranunculaceae</taxon>
        <taxon>Coptidoideae</taxon>
        <taxon>Coptis</taxon>
    </lineage>
</organism>
<proteinExistence type="inferred from homology"/>
<dbReference type="AlphaFoldDB" id="A0A835IUQ0"/>
<protein>
    <recommendedName>
        <fullName evidence="6">Integrator complex subunit 7</fullName>
    </recommendedName>
</protein>
<dbReference type="GO" id="GO:0032039">
    <property type="term" value="C:integrator complex"/>
    <property type="evidence" value="ECO:0007669"/>
    <property type="project" value="InterPro"/>
</dbReference>
<dbReference type="GO" id="GO:0034472">
    <property type="term" value="P:snRNA 3'-end processing"/>
    <property type="evidence" value="ECO:0007669"/>
    <property type="project" value="TreeGrafter"/>
</dbReference>
<sequence>MERNSAACAMEWSIELEKGLRSNKPGRRIEAITQIGQRLEQWSKEPSSTMVISNIYGLVPGEDRLFANAVLLRLADAFKYGDKHTRLCILKTFLLERSQRKKGKKYVGLLAKERIANYQQLLKRVKIVFDRGDVESRAITLCFLGCWSDFAKDSAEIRHMVLSSLGSCHVLEVKASIFTAGCFSELSGDFACIFLEVLINMVSSSKTSITVKLACAKAFAKLGISFTLASRGYKTGRKLLLNSSEEEFIVEMLMSLSKLATKSLLLISEQVELLLSFITHNSVLRVQVMAIRCMLFLLEGGVCRFPVDVGLLARLFNVLDGNVLPTAAQCDALRILLKIFRSTQPSVYCIEMSEFVKWVSIVESATQSRSTSKRLLARQLLVDISLKCKGGVETNALTDLPSRVLLLVLDQLAQLVKPVSKPCKTASELAQECQSLLSFSLFVVEEYPSLGVLALTKISSCIESLVNMGKGGFGENPASSSREVVLLDGKKDRSITSQLVLCMYQFVECCIEILNEASSITAEVHQIVKLLSKVLHKSYLVSDDMCTIQLILLHSRVVWSYFTNVDKKICNVDNLGISDNDYWIESEMITREFVRKMMARPDKWAAYKAGKCAACHGSWFAAAFIFRQLINNVQSDACQNWLKSLSLFAKSGSTVMLLFLPGQDQRSVNKSHIHEIWTTPCGLLGKNTDGASCNAILWDYCGSSNEAYGDVCSAVELLEAAVTTDHTFFFQRWFLNLRAKVLEILVVILRLLDPNPCKEEDIHNSKLIEGCTGVGLSRPALDANSFTVISLRLKKLAQELDLLATSFMDMDPKSVRIIFRLALNCSLLAFCTGFCVEDSKKCSHSMLLQDLAKRLCHVDSEMSATLTQLLTLVGEPNSCFHPPPRVPVYKAGQEERILFDICKFALSKFLCMLEEAKETKAQGVSYQEPTARLQLLSSVLERWMNMSFQIPKYFFELRSCIGAELFVFNADTKSPSKLLVFPGFHLSLNICLQLKHVPPSRVTKLYCILASKPSYWTPGHDGESKGKMLSEFKPWDSNDTVDLNEKLWMYVTEGAKRSGKKLARASSGDPLVWSCVSFVLNGRGQGFSSCLLDVSAFPVGSYEIKWHICCIDSKDSYWNLVPLNMGPVFSVNRDTVAG</sequence>
<dbReference type="Pfam" id="PF24436">
    <property type="entry name" value="INTS7_N"/>
    <property type="match status" value="1"/>
</dbReference>
<feature type="domain" description="Integrator complex subunit 7-like C-terminal" evidence="2">
    <location>
        <begin position="962"/>
        <end position="1132"/>
    </location>
</feature>